<evidence type="ECO:0000313" key="5">
    <source>
        <dbReference type="Proteomes" id="UP000004725"/>
    </source>
</evidence>
<sequence>MKDKKITVFTPTYNRAYILSQGYESLKKQTNKSFLWLIVDDGSTDNTEELVHSWRSEEIIEILYYKQLNGGKQRAHNKAIEMCKTDLFVCVDSDDFLTENAVETFISTWDSIEDKSGISGLVALRGIDRNTPIGTNMPNGIQLSTLTDLYNRHKFRGDTVLLYKTEVLKEFPFFVAEGEKFMGEGYIYTQIDQKYCLFLLNQIVYIGEYLQDGYTANVKKIIKENPKSYTMLKKQEVIYAKTTKIKYLNSIKYMVGCMLSKEKSPIKKAPEKLLAILAYPPALAYYIIYFR</sequence>
<name>A0AA87LTV5_9BACL</name>
<dbReference type="CDD" id="cd00761">
    <property type="entry name" value="Glyco_tranf_GTA_type"/>
    <property type="match status" value="1"/>
</dbReference>
<dbReference type="PANTHER" id="PTHR22916">
    <property type="entry name" value="GLYCOSYLTRANSFERASE"/>
    <property type="match status" value="1"/>
</dbReference>
<evidence type="ECO:0000259" key="3">
    <source>
        <dbReference type="Pfam" id="PF00535"/>
    </source>
</evidence>
<evidence type="ECO:0000256" key="2">
    <source>
        <dbReference type="SAM" id="Phobius"/>
    </source>
</evidence>
<accession>A0AA87LTV5</accession>
<keyword evidence="2" id="KW-0472">Membrane</keyword>
<comment type="similarity">
    <text evidence="1">Belongs to the glycosyltransferase 2 family.</text>
</comment>
<dbReference type="GO" id="GO:0016758">
    <property type="term" value="F:hexosyltransferase activity"/>
    <property type="evidence" value="ECO:0007669"/>
    <property type="project" value="UniProtKB-ARBA"/>
</dbReference>
<organism evidence="4 5">
    <name type="scientific">Planococcus antarcticus DSM 14505</name>
    <dbReference type="NCBI Taxonomy" id="1185653"/>
    <lineage>
        <taxon>Bacteria</taxon>
        <taxon>Bacillati</taxon>
        <taxon>Bacillota</taxon>
        <taxon>Bacilli</taxon>
        <taxon>Bacillales</taxon>
        <taxon>Caryophanaceae</taxon>
        <taxon>Planococcus</taxon>
    </lineage>
</organism>
<dbReference type="InterPro" id="IPR029044">
    <property type="entry name" value="Nucleotide-diphossugar_trans"/>
</dbReference>
<keyword evidence="4" id="KW-0808">Transferase</keyword>
<comment type="caution">
    <text evidence="4">The sequence shown here is derived from an EMBL/GenBank/DDBJ whole genome shotgun (WGS) entry which is preliminary data.</text>
</comment>
<dbReference type="EMBL" id="AJYB01000055">
    <property type="protein sequence ID" value="EIM05715.1"/>
    <property type="molecule type" value="Genomic_DNA"/>
</dbReference>
<gene>
    <name evidence="4" type="ORF">A1A1_14809</name>
</gene>
<dbReference type="SUPFAM" id="SSF53448">
    <property type="entry name" value="Nucleotide-diphospho-sugar transferases"/>
    <property type="match status" value="1"/>
</dbReference>
<dbReference type="Proteomes" id="UP000004725">
    <property type="component" value="Unassembled WGS sequence"/>
</dbReference>
<dbReference type="AlphaFoldDB" id="A0AA87LTV5"/>
<evidence type="ECO:0000256" key="1">
    <source>
        <dbReference type="ARBA" id="ARBA00006739"/>
    </source>
</evidence>
<proteinExistence type="inferred from homology"/>
<dbReference type="Pfam" id="PF00535">
    <property type="entry name" value="Glycos_transf_2"/>
    <property type="match status" value="1"/>
</dbReference>
<feature type="domain" description="Glycosyltransferase 2-like" evidence="3">
    <location>
        <begin position="7"/>
        <end position="114"/>
    </location>
</feature>
<keyword evidence="2" id="KW-1133">Transmembrane helix</keyword>
<keyword evidence="2" id="KW-0812">Transmembrane</keyword>
<evidence type="ECO:0000313" key="4">
    <source>
        <dbReference type="EMBL" id="EIM05715.1"/>
    </source>
</evidence>
<feature type="transmembrane region" description="Helical" evidence="2">
    <location>
        <begin position="273"/>
        <end position="290"/>
    </location>
</feature>
<protein>
    <submittedName>
        <fullName evidence="4">Glycosyl transferase family protein</fullName>
    </submittedName>
</protein>
<reference evidence="4 5" key="1">
    <citation type="journal article" date="2012" name="J. Bacteriol.">
        <title>Genome Sequence of the Antarctic Psychrophile Bacterium Planococcus antarcticus DSM 14505.</title>
        <authorList>
            <person name="Margolles A."/>
            <person name="Gueimonde M."/>
            <person name="Sanchez B."/>
        </authorList>
    </citation>
    <scope>NUCLEOTIDE SEQUENCE [LARGE SCALE GENOMIC DNA]</scope>
    <source>
        <strain evidence="4 5">DSM 14505</strain>
    </source>
</reference>
<dbReference type="PANTHER" id="PTHR22916:SF3">
    <property type="entry name" value="UDP-GLCNAC:BETAGAL BETA-1,3-N-ACETYLGLUCOSAMINYLTRANSFERASE-LIKE PROTEIN 1"/>
    <property type="match status" value="1"/>
</dbReference>
<dbReference type="Gene3D" id="3.90.550.10">
    <property type="entry name" value="Spore Coat Polysaccharide Biosynthesis Protein SpsA, Chain A"/>
    <property type="match status" value="1"/>
</dbReference>
<dbReference type="InterPro" id="IPR001173">
    <property type="entry name" value="Glyco_trans_2-like"/>
</dbReference>
<dbReference type="RefSeq" id="WP_006830919.1">
    <property type="nucleotide sequence ID" value="NZ_AJYB01000055.1"/>
</dbReference>